<name>A0A0B6AHS7_PRIM2</name>
<dbReference type="InterPro" id="IPR000835">
    <property type="entry name" value="HTH_MarR-typ"/>
</dbReference>
<dbReference type="PROSITE" id="PS01117">
    <property type="entry name" value="HTH_MARR_1"/>
    <property type="match status" value="1"/>
</dbReference>
<dbReference type="Gene3D" id="1.10.10.10">
    <property type="entry name" value="Winged helix-like DNA-binding domain superfamily/Winged helix DNA-binding domain"/>
    <property type="match status" value="1"/>
</dbReference>
<dbReference type="PANTHER" id="PTHR42756:SF1">
    <property type="entry name" value="TRANSCRIPTIONAL REPRESSOR OF EMRAB OPERON"/>
    <property type="match status" value="1"/>
</dbReference>
<keyword evidence="1" id="KW-0805">Transcription regulation</keyword>
<organism evidence="4 5">
    <name type="scientific">Priestia megaterium (strain ATCC 14581 / DSM 32 / CCUG 1817 / JCM 2506 / NBRC 15308 / NCIMB 9376 / NCTC 10342 / NRRL B-14308 / VKM B-512 / Ford 19)</name>
    <name type="common">Bacillus megaterium</name>
    <dbReference type="NCBI Taxonomy" id="1348623"/>
    <lineage>
        <taxon>Bacteria</taxon>
        <taxon>Bacillati</taxon>
        <taxon>Bacillota</taxon>
        <taxon>Bacilli</taxon>
        <taxon>Bacillales</taxon>
        <taxon>Bacillaceae</taxon>
        <taxon>Priestia</taxon>
    </lineage>
</organism>
<dbReference type="GO" id="GO:0003700">
    <property type="term" value="F:DNA-binding transcription factor activity"/>
    <property type="evidence" value="ECO:0007669"/>
    <property type="project" value="InterPro"/>
</dbReference>
<evidence type="ECO:0000256" key="1">
    <source>
        <dbReference type="ARBA" id="ARBA00023015"/>
    </source>
</evidence>
<dbReference type="PROSITE" id="PS50995">
    <property type="entry name" value="HTH_MARR_2"/>
    <property type="match status" value="1"/>
</dbReference>
<dbReference type="EMBL" id="CP009920">
    <property type="protein sequence ID" value="AJI24410.1"/>
    <property type="molecule type" value="Genomic_DNA"/>
</dbReference>
<dbReference type="AlphaFoldDB" id="A0A0B6AHS7"/>
<proteinExistence type="predicted"/>
<dbReference type="KEGG" id="bmeg:BG04_3893"/>
<dbReference type="PRINTS" id="PR00598">
    <property type="entry name" value="HTHMARR"/>
</dbReference>
<dbReference type="HOGENOM" id="CLU_083287_13_0_9"/>
<dbReference type="SMART" id="SM00347">
    <property type="entry name" value="HTH_MARR"/>
    <property type="match status" value="1"/>
</dbReference>
<dbReference type="GeneID" id="93641938"/>
<evidence type="ECO:0000313" key="5">
    <source>
        <dbReference type="Proteomes" id="UP000031829"/>
    </source>
</evidence>
<dbReference type="Proteomes" id="UP000031829">
    <property type="component" value="Chromosome"/>
</dbReference>
<dbReference type="GO" id="GO:0003677">
    <property type="term" value="F:DNA binding"/>
    <property type="evidence" value="ECO:0007669"/>
    <property type="project" value="UniProtKB-KW"/>
</dbReference>
<dbReference type="SUPFAM" id="SSF46785">
    <property type="entry name" value="Winged helix' DNA-binding domain"/>
    <property type="match status" value="1"/>
</dbReference>
<protein>
    <submittedName>
        <fullName evidence="4">Winged helix DNA-binding domain protein</fullName>
    </submittedName>
</protein>
<evidence type="ECO:0000256" key="2">
    <source>
        <dbReference type="ARBA" id="ARBA00023125"/>
    </source>
</evidence>
<gene>
    <name evidence="4" type="ORF">BG04_3893</name>
</gene>
<dbReference type="InterPro" id="IPR023187">
    <property type="entry name" value="Tscrpt_reg_MarR-type_CS"/>
</dbReference>
<dbReference type="PANTHER" id="PTHR42756">
    <property type="entry name" value="TRANSCRIPTIONAL REGULATOR, MARR"/>
    <property type="match status" value="1"/>
</dbReference>
<evidence type="ECO:0000256" key="3">
    <source>
        <dbReference type="ARBA" id="ARBA00023163"/>
    </source>
</evidence>
<sequence length="143" mass="16685">MKEKLAKEYIALIPVLFESFKNLNKNEVKLTHLQNHVVEFMYMQKRDLNIKEISQGLNIAKQQLTNVISELVNEGYLIKMPDSRDKRAVLVSLTSKGKSIQEEKWRGIYSNFHTNLAKLNEEEQLDLQFALHKLNVLLKKMEG</sequence>
<accession>A0A0B6AHS7</accession>
<dbReference type="InterPro" id="IPR036390">
    <property type="entry name" value="WH_DNA-bd_sf"/>
</dbReference>
<keyword evidence="3" id="KW-0804">Transcription</keyword>
<evidence type="ECO:0000313" key="4">
    <source>
        <dbReference type="EMBL" id="AJI24410.1"/>
    </source>
</evidence>
<reference evidence="4 5" key="1">
    <citation type="journal article" date="2015" name="Genome Announc.">
        <title>Complete genome sequences for 35 biothreat assay-relevant bacillus species.</title>
        <authorList>
            <person name="Johnson S.L."/>
            <person name="Daligault H.E."/>
            <person name="Davenport K.W."/>
            <person name="Jaissle J."/>
            <person name="Frey K.G."/>
            <person name="Ladner J.T."/>
            <person name="Broomall S.M."/>
            <person name="Bishop-Lilly K.A."/>
            <person name="Bruce D.C."/>
            <person name="Gibbons H.S."/>
            <person name="Coyne S.R."/>
            <person name="Lo C.C."/>
            <person name="Meincke L."/>
            <person name="Munk A.C."/>
            <person name="Koroleva G.I."/>
            <person name="Rosenzweig C.N."/>
            <person name="Palacios G.F."/>
            <person name="Redden C.L."/>
            <person name="Minogue T.D."/>
            <person name="Chain P.S."/>
        </authorList>
    </citation>
    <scope>NUCLEOTIDE SEQUENCE [LARGE SCALE GENOMIC DNA]</scope>
    <source>
        <strain evidence="5">ATCC 14581 / DSM 32 / JCM 2506 / NBRC 15308 / NCIMB 9376 / NCTC 10342 / NRRL B-14308 / VKM B-512</strain>
    </source>
</reference>
<dbReference type="Pfam" id="PF13463">
    <property type="entry name" value="HTH_27"/>
    <property type="match status" value="1"/>
</dbReference>
<dbReference type="InterPro" id="IPR036388">
    <property type="entry name" value="WH-like_DNA-bd_sf"/>
</dbReference>
<dbReference type="RefSeq" id="WP_034653197.1">
    <property type="nucleotide sequence ID" value="NZ_BCVB01000002.1"/>
</dbReference>
<keyword evidence="2 4" id="KW-0238">DNA-binding</keyword>